<organism evidence="2 3">
    <name type="scientific">Candidatus Methylophosphatis roskildensis</name>
    <dbReference type="NCBI Taxonomy" id="2899263"/>
    <lineage>
        <taxon>Bacteria</taxon>
        <taxon>Pseudomonadati</taxon>
        <taxon>Pseudomonadota</taxon>
        <taxon>Betaproteobacteria</taxon>
        <taxon>Nitrosomonadales</taxon>
        <taxon>Sterolibacteriaceae</taxon>
        <taxon>Candidatus Methylophosphatis</taxon>
    </lineage>
</organism>
<sequence length="197" mass="22235">MSSVYEIPIFPLNTVLFPGGVLPLKIFEQRYMTMTSECMREEKPFGVCLIAQGREVGQAAKPHAVGVEARIVDWDMQQLGVLHVTTRGGRRFRIIDSAVDPEGLRRARVEPIADESSQPVPEAQQNLLTLLREIVAEVGAERIPEPHDYANAVWAGYRYCEMLPIPLAARQKLLELDDTISRLEIIQQFLQQRGLAR</sequence>
<accession>A0A9D7E152</accession>
<protein>
    <submittedName>
        <fullName evidence="2">LON peptidase substrate-binding domain-containing protein</fullName>
    </submittedName>
</protein>
<feature type="domain" description="Lon N-terminal" evidence="1">
    <location>
        <begin position="4"/>
        <end position="194"/>
    </location>
</feature>
<dbReference type="Pfam" id="PF02190">
    <property type="entry name" value="LON_substr_bdg"/>
    <property type="match status" value="1"/>
</dbReference>
<evidence type="ECO:0000259" key="1">
    <source>
        <dbReference type="PROSITE" id="PS51787"/>
    </source>
</evidence>
<dbReference type="InterPro" id="IPR003111">
    <property type="entry name" value="Lon_prtase_N"/>
</dbReference>
<dbReference type="Gene3D" id="2.30.130.40">
    <property type="entry name" value="LON domain-like"/>
    <property type="match status" value="1"/>
</dbReference>
<dbReference type="PROSITE" id="PS51787">
    <property type="entry name" value="LON_N"/>
    <property type="match status" value="1"/>
</dbReference>
<gene>
    <name evidence="2" type="ORF">IPH26_04550</name>
</gene>
<dbReference type="Proteomes" id="UP000807785">
    <property type="component" value="Unassembled WGS sequence"/>
</dbReference>
<evidence type="ECO:0000313" key="3">
    <source>
        <dbReference type="Proteomes" id="UP000807785"/>
    </source>
</evidence>
<dbReference type="SUPFAM" id="SSF88697">
    <property type="entry name" value="PUA domain-like"/>
    <property type="match status" value="1"/>
</dbReference>
<dbReference type="PANTHER" id="PTHR46732:SF8">
    <property type="entry name" value="ATP-DEPENDENT PROTEASE LA (LON) DOMAIN PROTEIN"/>
    <property type="match status" value="1"/>
</dbReference>
<dbReference type="EMBL" id="JADJEV010000002">
    <property type="protein sequence ID" value="MBK6972244.1"/>
    <property type="molecule type" value="Genomic_DNA"/>
</dbReference>
<reference evidence="2" key="1">
    <citation type="submission" date="2020-10" db="EMBL/GenBank/DDBJ databases">
        <title>Connecting structure to function with the recovery of over 1000 high-quality activated sludge metagenome-assembled genomes encoding full-length rRNA genes using long-read sequencing.</title>
        <authorList>
            <person name="Singleton C.M."/>
            <person name="Petriglieri F."/>
            <person name="Kristensen J.M."/>
            <person name="Kirkegaard R.H."/>
            <person name="Michaelsen T.Y."/>
            <person name="Andersen M.H."/>
            <person name="Karst S.M."/>
            <person name="Dueholm M.S."/>
            <person name="Nielsen P.H."/>
            <person name="Albertsen M."/>
        </authorList>
    </citation>
    <scope>NUCLEOTIDE SEQUENCE</scope>
    <source>
        <strain evidence="2">Bjer_18-Q3-R1-45_BAT3C.347</strain>
    </source>
</reference>
<dbReference type="InterPro" id="IPR015947">
    <property type="entry name" value="PUA-like_sf"/>
</dbReference>
<dbReference type="PANTHER" id="PTHR46732">
    <property type="entry name" value="ATP-DEPENDENT PROTEASE LA (LON) DOMAIN PROTEIN"/>
    <property type="match status" value="1"/>
</dbReference>
<name>A0A9D7E152_9PROT</name>
<dbReference type="AlphaFoldDB" id="A0A9D7E152"/>
<comment type="caution">
    <text evidence="2">The sequence shown here is derived from an EMBL/GenBank/DDBJ whole genome shotgun (WGS) entry which is preliminary data.</text>
</comment>
<proteinExistence type="predicted"/>
<evidence type="ECO:0000313" key="2">
    <source>
        <dbReference type="EMBL" id="MBK6972244.1"/>
    </source>
</evidence>
<dbReference type="InterPro" id="IPR046336">
    <property type="entry name" value="Lon_prtase_N_sf"/>
</dbReference>
<dbReference type="SMART" id="SM00464">
    <property type="entry name" value="LON"/>
    <property type="match status" value="1"/>
</dbReference>
<dbReference type="Gene3D" id="1.10.4060.10">
    <property type="entry name" value="BPP1347 like domain"/>
    <property type="match status" value="1"/>
</dbReference>